<dbReference type="Gene3D" id="3.30.2350.10">
    <property type="entry name" value="Pseudouridine synthase"/>
    <property type="match status" value="1"/>
</dbReference>
<protein>
    <submittedName>
        <fullName evidence="2">13833_t:CDS:1</fullName>
    </submittedName>
</protein>
<dbReference type="OrthoDB" id="269872at2759"/>
<sequence length="577" mass="66130">MDSSRIVKKDEAGTRLEKFVCRHFRDIVISKHLCRLCFKRGEILINGKPAESTRLICEGDEVCLQIDKIALERDRLDMPITLNYEDEYLAIVTKGAGVHMKGLKEGLTFVLNEGLVVDKCEYTCINLLPRGVSGLIVVSKTSEVRMKLAKMLNLGEIRQRYRIIVHGKYEHSVFQNQGFEAQQIYLTRSTSGDGNYLTTLDIINSHSLISASDIKKNFAKIHHHVVGSNSCTKELNSCKGKGIMMVLLEIMFQHPMTEKQIIVKIDEPSKFEIIRQRESRFYDAKRNEEIEELHRYGLEPLENHDPQDLQQTPIAYITGEKEFFNLRFHVTSDTMIPRSSTEHLVHATLDVYHESKYFNFHGIDATENQSFAFLDVGTGSGSILISVLHSIITSINQAMPITSPIMASHSLLGIGLDINVGALEVARRNATRHLDPLIVRNNYQREIFRYDFIHADMSNLHNYTQLFHKKFDVLVCNPPYLDNSSNLSKNDKRLCEPPEALFSDEGGFQAYRLLYETLELSFTEGKDILRKDASVIVEVGSKMAEKVKQLFRDWNCVKCIKDNQGFERCLVFRRHKY</sequence>
<dbReference type="InterPro" id="IPR036986">
    <property type="entry name" value="S4_RNA-bd_sf"/>
</dbReference>
<reference evidence="2" key="1">
    <citation type="submission" date="2021-06" db="EMBL/GenBank/DDBJ databases">
        <authorList>
            <person name="Kallberg Y."/>
            <person name="Tangrot J."/>
            <person name="Rosling A."/>
        </authorList>
    </citation>
    <scope>NUCLEOTIDE SEQUENCE</scope>
    <source>
        <strain evidence="2">CL551</strain>
    </source>
</reference>
<dbReference type="InterPro" id="IPR002052">
    <property type="entry name" value="DNA_methylase_N6_adenine_CS"/>
</dbReference>
<dbReference type="InterPro" id="IPR050320">
    <property type="entry name" value="N5-glutamine_MTase"/>
</dbReference>
<organism evidence="2 3">
    <name type="scientific">Acaulospora morrowiae</name>
    <dbReference type="NCBI Taxonomy" id="94023"/>
    <lineage>
        <taxon>Eukaryota</taxon>
        <taxon>Fungi</taxon>
        <taxon>Fungi incertae sedis</taxon>
        <taxon>Mucoromycota</taxon>
        <taxon>Glomeromycotina</taxon>
        <taxon>Glomeromycetes</taxon>
        <taxon>Diversisporales</taxon>
        <taxon>Acaulosporaceae</taxon>
        <taxon>Acaulospora</taxon>
    </lineage>
</organism>
<evidence type="ECO:0000256" key="1">
    <source>
        <dbReference type="PROSITE-ProRule" id="PRU00182"/>
    </source>
</evidence>
<dbReference type="GO" id="GO:0009982">
    <property type="term" value="F:pseudouridine synthase activity"/>
    <property type="evidence" value="ECO:0007669"/>
    <property type="project" value="InterPro"/>
</dbReference>
<evidence type="ECO:0000313" key="3">
    <source>
        <dbReference type="Proteomes" id="UP000789342"/>
    </source>
</evidence>
<proteinExistence type="predicted"/>
<dbReference type="EMBL" id="CAJVPV010006537">
    <property type="protein sequence ID" value="CAG8606648.1"/>
    <property type="molecule type" value="Genomic_DNA"/>
</dbReference>
<dbReference type="SUPFAM" id="SSF53335">
    <property type="entry name" value="S-adenosyl-L-methionine-dependent methyltransferases"/>
    <property type="match status" value="1"/>
</dbReference>
<dbReference type="SUPFAM" id="SSF55120">
    <property type="entry name" value="Pseudouridine synthase"/>
    <property type="match status" value="1"/>
</dbReference>
<dbReference type="PROSITE" id="PS50889">
    <property type="entry name" value="S4"/>
    <property type="match status" value="1"/>
</dbReference>
<dbReference type="GO" id="GO:0003723">
    <property type="term" value="F:RNA binding"/>
    <property type="evidence" value="ECO:0007669"/>
    <property type="project" value="UniProtKB-KW"/>
</dbReference>
<dbReference type="CDD" id="cd02440">
    <property type="entry name" value="AdoMet_MTases"/>
    <property type="match status" value="1"/>
</dbReference>
<dbReference type="Gene3D" id="3.10.290.10">
    <property type="entry name" value="RNA-binding S4 domain"/>
    <property type="match status" value="1"/>
</dbReference>
<dbReference type="GO" id="GO:0032259">
    <property type="term" value="P:methylation"/>
    <property type="evidence" value="ECO:0007669"/>
    <property type="project" value="InterPro"/>
</dbReference>
<keyword evidence="1" id="KW-0694">RNA-binding</keyword>
<dbReference type="PANTHER" id="PTHR18895">
    <property type="entry name" value="HEMK METHYLTRANSFERASE"/>
    <property type="match status" value="1"/>
</dbReference>
<dbReference type="InterPro" id="IPR020103">
    <property type="entry name" value="PsdUridine_synth_cat_dom_sf"/>
</dbReference>
<accession>A0A9N9CMK8</accession>
<dbReference type="AlphaFoldDB" id="A0A9N9CMK8"/>
<dbReference type="InterPro" id="IPR029063">
    <property type="entry name" value="SAM-dependent_MTases_sf"/>
</dbReference>
<dbReference type="GO" id="GO:0005739">
    <property type="term" value="C:mitochondrion"/>
    <property type="evidence" value="ECO:0007669"/>
    <property type="project" value="TreeGrafter"/>
</dbReference>
<dbReference type="Gene3D" id="3.40.50.150">
    <property type="entry name" value="Vaccinia Virus protein VP39"/>
    <property type="match status" value="1"/>
</dbReference>
<dbReference type="GO" id="GO:0001522">
    <property type="term" value="P:pseudouridine synthesis"/>
    <property type="evidence" value="ECO:0007669"/>
    <property type="project" value="InterPro"/>
</dbReference>
<dbReference type="PANTHER" id="PTHR18895:SF74">
    <property type="entry name" value="MTRF1L RELEASE FACTOR GLUTAMINE METHYLTRANSFERASE"/>
    <property type="match status" value="1"/>
</dbReference>
<comment type="caution">
    <text evidence="2">The sequence shown here is derived from an EMBL/GenBank/DDBJ whole genome shotgun (WGS) entry which is preliminary data.</text>
</comment>
<keyword evidence="3" id="KW-1185">Reference proteome</keyword>
<dbReference type="Proteomes" id="UP000789342">
    <property type="component" value="Unassembled WGS sequence"/>
</dbReference>
<gene>
    <name evidence="2" type="ORF">AMORRO_LOCUS8026</name>
</gene>
<dbReference type="PROSITE" id="PS00092">
    <property type="entry name" value="N6_MTASE"/>
    <property type="match status" value="1"/>
</dbReference>
<name>A0A9N9CMK8_9GLOM</name>
<evidence type="ECO:0000313" key="2">
    <source>
        <dbReference type="EMBL" id="CAG8606648.1"/>
    </source>
</evidence>
<dbReference type="GO" id="GO:0008168">
    <property type="term" value="F:methyltransferase activity"/>
    <property type="evidence" value="ECO:0007669"/>
    <property type="project" value="InterPro"/>
</dbReference>